<proteinExistence type="inferred from homology"/>
<dbReference type="PANTHER" id="PTHR24300:SF403">
    <property type="entry name" value="CYTOCHROME P450 306A1"/>
    <property type="match status" value="1"/>
</dbReference>
<dbReference type="GO" id="GO:0006805">
    <property type="term" value="P:xenobiotic metabolic process"/>
    <property type="evidence" value="ECO:0007669"/>
    <property type="project" value="TreeGrafter"/>
</dbReference>
<dbReference type="GO" id="GO:0008395">
    <property type="term" value="F:steroid hydroxylase activity"/>
    <property type="evidence" value="ECO:0007669"/>
    <property type="project" value="TreeGrafter"/>
</dbReference>
<reference evidence="4" key="1">
    <citation type="submission" date="2021-06" db="EMBL/GenBank/DDBJ databases">
        <authorList>
            <person name="Hodson N. C."/>
            <person name="Mongue J. A."/>
            <person name="Jaron S. K."/>
        </authorList>
    </citation>
    <scope>NUCLEOTIDE SEQUENCE</scope>
</reference>
<evidence type="ECO:0000256" key="2">
    <source>
        <dbReference type="ARBA" id="ARBA00022723"/>
    </source>
</evidence>
<dbReference type="InterPro" id="IPR001128">
    <property type="entry name" value="Cyt_P450"/>
</dbReference>
<dbReference type="GO" id="GO:0006082">
    <property type="term" value="P:organic acid metabolic process"/>
    <property type="evidence" value="ECO:0007669"/>
    <property type="project" value="TreeGrafter"/>
</dbReference>
<evidence type="ECO:0008006" key="6">
    <source>
        <dbReference type="Google" id="ProtNLM"/>
    </source>
</evidence>
<name>A0A8J2PNK8_9HEXA</name>
<evidence type="ECO:0000256" key="3">
    <source>
        <dbReference type="ARBA" id="ARBA00023004"/>
    </source>
</evidence>
<dbReference type="Proteomes" id="UP000708208">
    <property type="component" value="Unassembled WGS sequence"/>
</dbReference>
<sequence>MADEASEQRQFIVQSMRKFALQTQTVEFYINNEITHIMSNLEQFSGHLMKIANVFDIATINGIRARIMTGYRFVSNDKILNLLKNLSKISGSPSEFKCNGFTFPLVAKWRPNLTGHNRMVEAISELHAEVAGILNLHMKTRCTGSPVILWMPILTINVELMTKDSSTFHMPQAQATVPFSDIFVGAIETINGTMEWILLFLARHQLMQKRLHAEIIEVIGNSPPSLSDRSRLPYTESVQHEVIQLSFRSWSLLIGGD</sequence>
<evidence type="ECO:0000256" key="1">
    <source>
        <dbReference type="ARBA" id="ARBA00010617"/>
    </source>
</evidence>
<protein>
    <recommendedName>
        <fullName evidence="6">Cytochrome P450</fullName>
    </recommendedName>
</protein>
<comment type="caution">
    <text evidence="4">The sequence shown here is derived from an EMBL/GenBank/DDBJ whole genome shotgun (WGS) entry which is preliminary data.</text>
</comment>
<accession>A0A8J2PNK8</accession>
<comment type="similarity">
    <text evidence="1">Belongs to the cytochrome P450 family.</text>
</comment>
<dbReference type="GO" id="GO:0020037">
    <property type="term" value="F:heme binding"/>
    <property type="evidence" value="ECO:0007669"/>
    <property type="project" value="InterPro"/>
</dbReference>
<keyword evidence="3" id="KW-0408">Iron</keyword>
<dbReference type="AlphaFoldDB" id="A0A8J2PNK8"/>
<evidence type="ECO:0000313" key="4">
    <source>
        <dbReference type="EMBL" id="CAG7830355.1"/>
    </source>
</evidence>
<keyword evidence="5" id="KW-1185">Reference proteome</keyword>
<dbReference type="EMBL" id="CAJVCH010555481">
    <property type="protein sequence ID" value="CAG7830355.1"/>
    <property type="molecule type" value="Genomic_DNA"/>
</dbReference>
<dbReference type="GO" id="GO:0005737">
    <property type="term" value="C:cytoplasm"/>
    <property type="evidence" value="ECO:0007669"/>
    <property type="project" value="TreeGrafter"/>
</dbReference>
<dbReference type="PANTHER" id="PTHR24300">
    <property type="entry name" value="CYTOCHROME P450 508A4-RELATED"/>
    <property type="match status" value="1"/>
</dbReference>
<dbReference type="InterPro" id="IPR050182">
    <property type="entry name" value="Cytochrome_P450_fam2"/>
</dbReference>
<dbReference type="GO" id="GO:0016712">
    <property type="term" value="F:oxidoreductase activity, acting on paired donors, with incorporation or reduction of molecular oxygen, reduced flavin or flavoprotein as one donor, and incorporation of one atom of oxygen"/>
    <property type="evidence" value="ECO:0007669"/>
    <property type="project" value="TreeGrafter"/>
</dbReference>
<keyword evidence="2" id="KW-0479">Metal-binding</keyword>
<dbReference type="GO" id="GO:0005506">
    <property type="term" value="F:iron ion binding"/>
    <property type="evidence" value="ECO:0007669"/>
    <property type="project" value="InterPro"/>
</dbReference>
<dbReference type="Pfam" id="PF00067">
    <property type="entry name" value="p450"/>
    <property type="match status" value="1"/>
</dbReference>
<gene>
    <name evidence="4" type="ORF">AFUS01_LOCUS40163</name>
</gene>
<organism evidence="4 5">
    <name type="scientific">Allacma fusca</name>
    <dbReference type="NCBI Taxonomy" id="39272"/>
    <lineage>
        <taxon>Eukaryota</taxon>
        <taxon>Metazoa</taxon>
        <taxon>Ecdysozoa</taxon>
        <taxon>Arthropoda</taxon>
        <taxon>Hexapoda</taxon>
        <taxon>Collembola</taxon>
        <taxon>Symphypleona</taxon>
        <taxon>Sminthuridae</taxon>
        <taxon>Allacma</taxon>
    </lineage>
</organism>
<dbReference type="OrthoDB" id="1055148at2759"/>
<evidence type="ECO:0000313" key="5">
    <source>
        <dbReference type="Proteomes" id="UP000708208"/>
    </source>
</evidence>